<name>A0ABV9I980_9DEIO</name>
<keyword evidence="3 6" id="KW-0547">Nucleotide-binding</keyword>
<comment type="caution">
    <text evidence="6">Lacks conserved residue(s) required for the propagation of feature annotation.</text>
</comment>
<dbReference type="HAMAP" id="MF_01123">
    <property type="entry name" value="Ac_CoA_synth"/>
    <property type="match status" value="1"/>
</dbReference>
<feature type="binding site" evidence="6">
    <location>
        <begin position="394"/>
        <end position="396"/>
    </location>
    <ligand>
        <name>ATP</name>
        <dbReference type="ChEBI" id="CHEBI:30616"/>
    </ligand>
</feature>
<dbReference type="Proteomes" id="UP001595952">
    <property type="component" value="Unassembled WGS sequence"/>
</dbReference>
<dbReference type="PANTHER" id="PTHR24095:SF14">
    <property type="entry name" value="ACETYL-COENZYME A SYNTHETASE 1"/>
    <property type="match status" value="1"/>
</dbReference>
<dbReference type="Pfam" id="PF16177">
    <property type="entry name" value="ACAS_N"/>
    <property type="match status" value="1"/>
</dbReference>
<dbReference type="PROSITE" id="PS00455">
    <property type="entry name" value="AMP_BINDING"/>
    <property type="match status" value="1"/>
</dbReference>
<keyword evidence="2 6" id="KW-0436">Ligase</keyword>
<comment type="caution">
    <text evidence="10">The sequence shown here is derived from an EMBL/GenBank/DDBJ whole genome shotgun (WGS) entry which is preliminary data.</text>
</comment>
<dbReference type="InterPro" id="IPR000873">
    <property type="entry name" value="AMP-dep_synth/lig_dom"/>
</dbReference>
<feature type="binding site" evidence="6">
    <location>
        <position position="318"/>
    </location>
    <ligand>
        <name>CoA</name>
        <dbReference type="ChEBI" id="CHEBI:57287"/>
    </ligand>
</feature>
<dbReference type="Pfam" id="PF13193">
    <property type="entry name" value="AMP-binding_C"/>
    <property type="match status" value="1"/>
</dbReference>
<comment type="cofactor">
    <cofactor evidence="6">
        <name>Mg(2+)</name>
        <dbReference type="ChEBI" id="CHEBI:18420"/>
    </cofactor>
</comment>
<feature type="binding site" evidence="6">
    <location>
        <position position="507"/>
    </location>
    <ligand>
        <name>ATP</name>
        <dbReference type="ChEBI" id="CHEBI:30616"/>
    </ligand>
</feature>
<keyword evidence="6" id="KW-0460">Magnesium</keyword>
<feature type="binding site" evidence="6">
    <location>
        <position position="533"/>
    </location>
    <ligand>
        <name>ATP</name>
        <dbReference type="ChEBI" id="CHEBI:30616"/>
    </ligand>
</feature>
<proteinExistence type="inferred from homology"/>
<sequence>MTHTNPQDHIDAMLHETRVIAPPEEFRARARVTREAYEQRYRQSLDDPDAFWSEVAAQLHWMTPWTQVLDWQEPHARWFVGGQTNLAYNALDRHVAAGLGEKRAIIWEAEDGETRTLTYSELLQEVKRAANVLLNLGVQAGDRVTLYLPLIPEAAIAMLACARIGAVHSVVFGGFSVSALADRINDAQSKVLITADAGYRRGQAVALKKNADEAARQTPSLEKMLVVRRAGTEVDWESGRDVWWHEAMSGASDEHEAAALDSEHPLFILYTSGSTGKPKGVQHTTGGYMVGTYLTTGEVFDLRDDDVYWCTADVGWVTGHSYSVYGPLLNAATVVMYEGAPNQPDWGRFWQIIEKHRVTILYTAPTAIRSFMQHGDALPGRSDLSSLRLLGSVGEPINPEAWMWYWRVIGGERCPVVDTWWQTETGAIMLTTLPGAHASKPGSAGLPMYGVEPALMTRNGQELGPDEGGLLVIKRPWPSMLRTIYGDDERYRKSYWGEIPGVYFAGDGARRDADGYVTIVGRVDDVLNVSGHRLGTMEIESALVSHPSVSEAAVVGKPDPVKGEGVVAFVLVQDGFEVDPAELRAHVSREIGALARPDAIIVADALPKTRSGKIMRRFLRQIAAGKAIEGDTSTLEDPGVLERLAATQPA</sequence>
<comment type="function">
    <text evidence="6">Catalyzes the conversion of acetate into acetyl-CoA (AcCoA), an essential intermediate at the junction of anabolic and catabolic pathways. AcsA undergoes a two-step reaction. In the first half reaction, AcsA combines acetate with ATP to form acetyl-adenylate (AcAMP) intermediate. In the second half reaction, it can then transfer the acetyl group from AcAMP to the sulfhydryl group of CoA, forming the product AcCoA.</text>
</comment>
<dbReference type="EMBL" id="JBHSEI010000006">
    <property type="protein sequence ID" value="MFC4638478.1"/>
    <property type="molecule type" value="Genomic_DNA"/>
</dbReference>
<evidence type="ECO:0000259" key="7">
    <source>
        <dbReference type="Pfam" id="PF00501"/>
    </source>
</evidence>
<dbReference type="NCBIfam" id="TIGR02188">
    <property type="entry name" value="Ac_CoA_lig_AcsA"/>
    <property type="match status" value="1"/>
</dbReference>
<feature type="binding site" evidence="6">
    <location>
        <begin position="200"/>
        <end position="203"/>
    </location>
    <ligand>
        <name>CoA</name>
        <dbReference type="ChEBI" id="CHEBI:57287"/>
    </ligand>
</feature>
<evidence type="ECO:0000313" key="11">
    <source>
        <dbReference type="Proteomes" id="UP001595952"/>
    </source>
</evidence>
<evidence type="ECO:0000256" key="2">
    <source>
        <dbReference type="ARBA" id="ARBA00022598"/>
    </source>
</evidence>
<comment type="similarity">
    <text evidence="1 6">Belongs to the ATP-dependent AMP-binding enzyme family.</text>
</comment>
<gene>
    <name evidence="10" type="primary">acs</name>
    <name evidence="6" type="synonym">acsA</name>
    <name evidence="10" type="ORF">ACFO0D_08970</name>
</gene>
<feature type="domain" description="AMP-dependent synthetase/ligase" evidence="7">
    <location>
        <begin position="94"/>
        <end position="477"/>
    </location>
</feature>
<feature type="binding site" evidence="6">
    <location>
        <position position="544"/>
    </location>
    <ligand>
        <name>Mg(2+)</name>
        <dbReference type="ChEBI" id="CHEBI:18420"/>
    </ligand>
</feature>
<dbReference type="NCBIfam" id="NF001208">
    <property type="entry name" value="PRK00174.1"/>
    <property type="match status" value="1"/>
</dbReference>
<dbReference type="EC" id="6.2.1.1" evidence="6"/>
<dbReference type="InterPro" id="IPR032387">
    <property type="entry name" value="ACAS_N"/>
</dbReference>
<feature type="binding site" evidence="6">
    <location>
        <begin position="418"/>
        <end position="423"/>
    </location>
    <ligand>
        <name>ATP</name>
        <dbReference type="ChEBI" id="CHEBI:30616"/>
    </ligand>
</feature>
<feature type="modified residue" description="N6-acetyllysine" evidence="6">
    <location>
        <position position="613"/>
    </location>
</feature>
<evidence type="ECO:0000256" key="4">
    <source>
        <dbReference type="ARBA" id="ARBA00022840"/>
    </source>
</evidence>
<comment type="PTM">
    <text evidence="6">Acetylated. Deacetylation by the SIR2-homolog deacetylase activates the enzyme.</text>
</comment>
<evidence type="ECO:0000313" key="10">
    <source>
        <dbReference type="EMBL" id="MFC4638478.1"/>
    </source>
</evidence>
<dbReference type="InterPro" id="IPR011904">
    <property type="entry name" value="Ac_CoA_lig"/>
</dbReference>
<evidence type="ECO:0000259" key="9">
    <source>
        <dbReference type="Pfam" id="PF16177"/>
    </source>
</evidence>
<dbReference type="InterPro" id="IPR045851">
    <property type="entry name" value="AMP-bd_C_sf"/>
</dbReference>
<keyword evidence="11" id="KW-1185">Reference proteome</keyword>
<accession>A0ABV9I980</accession>
<feature type="binding site" evidence="6">
    <location>
        <position position="546"/>
    </location>
    <ligand>
        <name>Mg(2+)</name>
        <dbReference type="ChEBI" id="CHEBI:18420"/>
    </ligand>
</feature>
<feature type="binding site" evidence="6">
    <location>
        <position position="549"/>
    </location>
    <ligand>
        <name>Mg(2+)</name>
        <dbReference type="ChEBI" id="CHEBI:18420"/>
    </ligand>
</feature>
<keyword evidence="4 6" id="KW-0067">ATP-binding</keyword>
<feature type="binding site" evidence="6">
    <location>
        <position position="522"/>
    </location>
    <ligand>
        <name>ATP</name>
        <dbReference type="ChEBI" id="CHEBI:30616"/>
    </ligand>
</feature>
<feature type="domain" description="Acetyl-coenzyme A synthetase N-terminal" evidence="9">
    <location>
        <begin position="37"/>
        <end position="90"/>
    </location>
</feature>
<comment type="catalytic activity">
    <reaction evidence="6">
        <text>acetate + ATP + CoA = acetyl-CoA + AMP + diphosphate</text>
        <dbReference type="Rhea" id="RHEA:23176"/>
        <dbReference type="ChEBI" id="CHEBI:30089"/>
        <dbReference type="ChEBI" id="CHEBI:30616"/>
        <dbReference type="ChEBI" id="CHEBI:33019"/>
        <dbReference type="ChEBI" id="CHEBI:57287"/>
        <dbReference type="ChEBI" id="CHEBI:57288"/>
        <dbReference type="ChEBI" id="CHEBI:456215"/>
        <dbReference type="EC" id="6.2.1.1"/>
    </reaction>
</comment>
<feature type="domain" description="AMP-binding enzyme C-terminal" evidence="8">
    <location>
        <begin position="538"/>
        <end position="613"/>
    </location>
</feature>
<evidence type="ECO:0000256" key="6">
    <source>
        <dbReference type="HAMAP-Rule" id="MF_01123"/>
    </source>
</evidence>
<keyword evidence="6" id="KW-0479">Metal-binding</keyword>
<evidence type="ECO:0000256" key="5">
    <source>
        <dbReference type="ARBA" id="ARBA00022990"/>
    </source>
</evidence>
<dbReference type="Gene3D" id="3.40.50.12780">
    <property type="entry name" value="N-terminal domain of ligase-like"/>
    <property type="match status" value="1"/>
</dbReference>
<dbReference type="CDD" id="cd05966">
    <property type="entry name" value="ACS"/>
    <property type="match status" value="1"/>
</dbReference>
<evidence type="ECO:0000259" key="8">
    <source>
        <dbReference type="Pfam" id="PF13193"/>
    </source>
</evidence>
<reference evidence="11" key="1">
    <citation type="journal article" date="2019" name="Int. J. Syst. Evol. Microbiol.">
        <title>The Global Catalogue of Microorganisms (GCM) 10K type strain sequencing project: providing services to taxonomists for standard genome sequencing and annotation.</title>
        <authorList>
            <consortium name="The Broad Institute Genomics Platform"/>
            <consortium name="The Broad Institute Genome Sequencing Center for Infectious Disease"/>
            <person name="Wu L."/>
            <person name="Ma J."/>
        </authorList>
    </citation>
    <scope>NUCLEOTIDE SEQUENCE [LARGE SCALE GENOMIC DNA]</scope>
    <source>
        <strain evidence="11">CCUG 55995</strain>
    </source>
</reference>
<dbReference type="GO" id="GO:0003987">
    <property type="term" value="F:acetate-CoA ligase activity"/>
    <property type="evidence" value="ECO:0007669"/>
    <property type="project" value="UniProtKB-EC"/>
</dbReference>
<dbReference type="InterPro" id="IPR020845">
    <property type="entry name" value="AMP-binding_CS"/>
</dbReference>
<feature type="binding site" evidence="6">
    <location>
        <position position="530"/>
    </location>
    <ligand>
        <name>CoA</name>
        <dbReference type="ChEBI" id="CHEBI:57287"/>
    </ligand>
</feature>
<keyword evidence="5 6" id="KW-0007">Acetylation</keyword>
<dbReference type="InterPro" id="IPR025110">
    <property type="entry name" value="AMP-bd_C"/>
</dbReference>
<dbReference type="Gene3D" id="3.30.300.30">
    <property type="match status" value="1"/>
</dbReference>
<dbReference type="PANTHER" id="PTHR24095">
    <property type="entry name" value="ACETYL-COENZYME A SYNTHETASE"/>
    <property type="match status" value="1"/>
</dbReference>
<feature type="binding site" evidence="6">
    <location>
        <position position="342"/>
    </location>
    <ligand>
        <name>CoA</name>
        <dbReference type="ChEBI" id="CHEBI:57287"/>
    </ligand>
</feature>
<evidence type="ECO:0000256" key="3">
    <source>
        <dbReference type="ARBA" id="ARBA00022741"/>
    </source>
</evidence>
<dbReference type="Pfam" id="PF00501">
    <property type="entry name" value="AMP-binding"/>
    <property type="match status" value="1"/>
</dbReference>
<dbReference type="RefSeq" id="WP_380061489.1">
    <property type="nucleotide sequence ID" value="NZ_JBHSEI010000006.1"/>
</dbReference>
<dbReference type="InterPro" id="IPR042099">
    <property type="entry name" value="ANL_N_sf"/>
</dbReference>
<organism evidence="10 11">
    <name type="scientific">Deinococcus hohokamensis</name>
    <dbReference type="NCBI Taxonomy" id="309883"/>
    <lineage>
        <taxon>Bacteria</taxon>
        <taxon>Thermotogati</taxon>
        <taxon>Deinococcota</taxon>
        <taxon>Deinococci</taxon>
        <taxon>Deinococcales</taxon>
        <taxon>Deinococcaceae</taxon>
        <taxon>Deinococcus</taxon>
    </lineage>
</organism>
<protein>
    <recommendedName>
        <fullName evidence="6">Acetyl-coenzyme A synthetase</fullName>
        <shortName evidence="6">AcCoA synthetase</shortName>
        <shortName evidence="6">Acs</shortName>
        <ecNumber evidence="6">6.2.1.1</ecNumber>
    </recommendedName>
    <alternativeName>
        <fullName evidence="6">Acetate--CoA ligase</fullName>
    </alternativeName>
    <alternativeName>
        <fullName evidence="6">Acyl-activating enzyme</fullName>
    </alternativeName>
</protein>
<dbReference type="SUPFAM" id="SSF56801">
    <property type="entry name" value="Acetyl-CoA synthetase-like"/>
    <property type="match status" value="1"/>
</dbReference>
<evidence type="ECO:0000256" key="1">
    <source>
        <dbReference type="ARBA" id="ARBA00006432"/>
    </source>
</evidence>